<organism evidence="1 2">
    <name type="scientific">Rhodopirellula islandica</name>
    <dbReference type="NCBI Taxonomy" id="595434"/>
    <lineage>
        <taxon>Bacteria</taxon>
        <taxon>Pseudomonadati</taxon>
        <taxon>Planctomycetota</taxon>
        <taxon>Planctomycetia</taxon>
        <taxon>Pirellulales</taxon>
        <taxon>Pirellulaceae</taxon>
        <taxon>Rhodopirellula</taxon>
    </lineage>
</organism>
<proteinExistence type="predicted"/>
<dbReference type="EMBL" id="LECT01000007">
    <property type="protein sequence ID" value="KLU06943.1"/>
    <property type="molecule type" value="Genomic_DNA"/>
</dbReference>
<reference evidence="1" key="1">
    <citation type="submission" date="2015-05" db="EMBL/GenBank/DDBJ databases">
        <title>Permanent draft genome of Rhodopirellula islandicus K833.</title>
        <authorList>
            <person name="Kizina J."/>
            <person name="Richter M."/>
            <person name="Glockner F.O."/>
            <person name="Harder J."/>
        </authorList>
    </citation>
    <scope>NUCLEOTIDE SEQUENCE [LARGE SCALE GENOMIC DNA]</scope>
    <source>
        <strain evidence="1">K833</strain>
    </source>
</reference>
<dbReference type="STRING" id="595434.RISK_000744"/>
<dbReference type="PATRIC" id="fig|595434.4.peg.722"/>
<comment type="caution">
    <text evidence="1">The sequence shown here is derived from an EMBL/GenBank/DDBJ whole genome shotgun (WGS) entry which is preliminary data.</text>
</comment>
<protein>
    <submittedName>
        <fullName evidence="1">Uncharacterized protein</fullName>
    </submittedName>
</protein>
<accession>A0A0J1BKK6</accession>
<name>A0A0J1BKK6_RHOIS</name>
<dbReference type="Proteomes" id="UP000036367">
    <property type="component" value="Unassembled WGS sequence"/>
</dbReference>
<evidence type="ECO:0000313" key="2">
    <source>
        <dbReference type="Proteomes" id="UP000036367"/>
    </source>
</evidence>
<sequence>MTRSPQNKMKNLKLVERPLGFVTIKHGLGLIESQWRPGGATRELL</sequence>
<evidence type="ECO:0000313" key="1">
    <source>
        <dbReference type="EMBL" id="KLU06943.1"/>
    </source>
</evidence>
<dbReference type="AlphaFoldDB" id="A0A0J1BKK6"/>
<gene>
    <name evidence="1" type="ORF">RISK_000744</name>
</gene>
<keyword evidence="2" id="KW-1185">Reference proteome</keyword>